<organism evidence="2 3">
    <name type="scientific">Vibrio navarrensis</name>
    <dbReference type="NCBI Taxonomy" id="29495"/>
    <lineage>
        <taxon>Bacteria</taxon>
        <taxon>Pseudomonadati</taxon>
        <taxon>Pseudomonadota</taxon>
        <taxon>Gammaproteobacteria</taxon>
        <taxon>Vibrionales</taxon>
        <taxon>Vibrionaceae</taxon>
        <taxon>Vibrio</taxon>
    </lineage>
</organism>
<dbReference type="InterPro" id="IPR015032">
    <property type="entry name" value="ThsB__TIR-like_domain"/>
</dbReference>
<accession>A0A099LRU1</accession>
<evidence type="ECO:0000313" key="3">
    <source>
        <dbReference type="Proteomes" id="UP000029994"/>
    </source>
</evidence>
<gene>
    <name evidence="2" type="ORF">EA26_05730</name>
</gene>
<dbReference type="Pfam" id="PF08937">
    <property type="entry name" value="ThsB_TIR"/>
    <property type="match status" value="1"/>
</dbReference>
<proteinExistence type="predicted"/>
<dbReference type="GeneID" id="43682698"/>
<sequence length="166" mass="18301">MPKRNCFYSFHYLPDNWRAGTVRNIGAIDGNKPTSDNNWETVKKGGDAAIKKWIANEMSGKSCVVVLVGSNTADRKWINHEIVKGWDDGKGVVGIYVHGLKDSGGNTSSKGSNPFDYIGYGNTGKKLSSIVKCYNPTGTTSQEKYDWISKHLANAVEEAIEIRKNN</sequence>
<name>A0A099LRU1_9VIBR</name>
<reference evidence="2 3" key="1">
    <citation type="submission" date="2014-04" db="EMBL/GenBank/DDBJ databases">
        <title>Genome sequencing of Vibrio navarrensis strains.</title>
        <authorList>
            <person name="Gladney L.M."/>
            <person name="Katz L.S."/>
            <person name="Marino-Ramirez L."/>
            <person name="Jordan I.K."/>
        </authorList>
    </citation>
    <scope>NUCLEOTIDE SEQUENCE [LARGE SCALE GENOMIC DNA]</scope>
    <source>
        <strain evidence="2 3">ATCC 51183</strain>
    </source>
</reference>
<protein>
    <recommendedName>
        <fullName evidence="1">Thoeris protein ThsB TIR-like domain-containing protein</fullName>
    </recommendedName>
</protein>
<dbReference type="eggNOG" id="ENOG5032RJ7">
    <property type="taxonomic scope" value="Bacteria"/>
</dbReference>
<dbReference type="Gene3D" id="3.40.50.9200">
    <property type="entry name" value="Hypothetical protein MTH538"/>
    <property type="match status" value="1"/>
</dbReference>
<evidence type="ECO:0000313" key="2">
    <source>
        <dbReference type="EMBL" id="KGK10825.1"/>
    </source>
</evidence>
<evidence type="ECO:0000259" key="1">
    <source>
        <dbReference type="Pfam" id="PF08937"/>
    </source>
</evidence>
<comment type="caution">
    <text evidence="2">The sequence shown here is derived from an EMBL/GenBank/DDBJ whole genome shotgun (WGS) entry which is preliminary data.</text>
</comment>
<dbReference type="EMBL" id="JMCG01000001">
    <property type="protein sequence ID" value="KGK10825.1"/>
    <property type="molecule type" value="Genomic_DNA"/>
</dbReference>
<feature type="domain" description="Thoeris protein ThsB TIR-like" evidence="1">
    <location>
        <begin position="7"/>
        <end position="101"/>
    </location>
</feature>
<keyword evidence="3" id="KW-1185">Reference proteome</keyword>
<dbReference type="SUPFAM" id="SSF52206">
    <property type="entry name" value="Hypothetical protein MTH538"/>
    <property type="match status" value="1"/>
</dbReference>
<dbReference type="Proteomes" id="UP000029994">
    <property type="component" value="Unassembled WGS sequence"/>
</dbReference>
<dbReference type="InterPro" id="IPR036490">
    <property type="entry name" value="ThsB_TIR-like_sf"/>
</dbReference>
<dbReference type="AlphaFoldDB" id="A0A099LRU1"/>
<dbReference type="STRING" id="29495.EA26_05730"/>
<dbReference type="RefSeq" id="WP_017050425.1">
    <property type="nucleotide sequence ID" value="NZ_CP061845.1"/>
</dbReference>